<dbReference type="Pfam" id="PF12770">
    <property type="entry name" value="CHAT"/>
    <property type="match status" value="1"/>
</dbReference>
<protein>
    <recommendedName>
        <fullName evidence="2">CHAT domain-containing protein</fullName>
    </recommendedName>
</protein>
<keyword evidence="4" id="KW-1185">Reference proteome</keyword>
<reference evidence="3" key="1">
    <citation type="submission" date="2016-11" db="EMBL/GenBank/DDBJ databases">
        <authorList>
            <person name="Jaros S."/>
            <person name="Januszkiewicz K."/>
            <person name="Wedrychowicz H."/>
        </authorList>
    </citation>
    <scope>NUCLEOTIDE SEQUENCE [LARGE SCALE GENOMIC DNA]</scope>
    <source>
        <strain evidence="3">Y48</strain>
    </source>
</reference>
<dbReference type="InterPro" id="IPR024983">
    <property type="entry name" value="CHAT_dom"/>
</dbReference>
<dbReference type="EMBL" id="CP018082">
    <property type="protein sequence ID" value="APE36430.1"/>
    <property type="molecule type" value="Genomic_DNA"/>
</dbReference>
<organism evidence="3 4">
    <name type="scientific">Nocardia mangyaensis</name>
    <dbReference type="NCBI Taxonomy" id="2213200"/>
    <lineage>
        <taxon>Bacteria</taxon>
        <taxon>Bacillati</taxon>
        <taxon>Actinomycetota</taxon>
        <taxon>Actinomycetes</taxon>
        <taxon>Mycobacteriales</taxon>
        <taxon>Nocardiaceae</taxon>
        <taxon>Nocardia</taxon>
    </lineage>
</organism>
<feature type="region of interest" description="Disordered" evidence="1">
    <location>
        <begin position="1"/>
        <end position="25"/>
    </location>
</feature>
<accession>A0A1J0VWM5</accession>
<dbReference type="Proteomes" id="UP000183810">
    <property type="component" value="Chromosome"/>
</dbReference>
<feature type="domain" description="CHAT" evidence="2">
    <location>
        <begin position="545"/>
        <end position="820"/>
    </location>
</feature>
<feature type="compositionally biased region" description="Basic residues" evidence="1">
    <location>
        <begin position="13"/>
        <end position="23"/>
    </location>
</feature>
<evidence type="ECO:0000256" key="1">
    <source>
        <dbReference type="SAM" id="MobiDB-lite"/>
    </source>
</evidence>
<name>A0A1J0VWM5_9NOCA</name>
<sequence>MTEVEQEFERGTRKSTGRNPRSRHGYETMARYCNEARSLLLPSARGNQDLLKAAFKLGAAQRIALARHDQATVASILASLGKAISDYVTEDTDLAKARAASLLEEAAGQYRELDNMRTAAIVYTNAASVILDQSRIRDSDLQNAATFLDFSFEHKEENSLDWGYSQFTAGRLGCQMAYRQHGADRVRMLAEAVTNILDGLRLLRAHQGDTPVGGIAELGRVVLELIDADRHAQTGALILAHIDDLPASLYNRASNAPESIAGLLQSNPVAIGVDQTPVWLDLDASISLSPQHVTMLEEVARELERLLDVSSERHQLAHGRWYRARIEFLLHRSRTTLQGLISALHDFDTDPERYFGCAYFIIKNGQDLFEPETEVPVLRAAVSAFNRVSTARSSERLEPFLRSQPVQMRFIAGQLSEYGLWDEAIETLEASRALIHELTDTPDLPSHDATAHRGPSWVYLNHSPVATYIAVAREEWDRARGIRLNALAGRNLVQLTNSFADSAPGLVTVQTTGMSAHLETAVVATLESLRAVAEQICRLAPAASGICLVACGLFSQLPVSAAVLDHPDYRHPFISVVSSRHATSSSTSRLILDDRFSYHGVSAMNPPHASQLRYPDAEVSAVQEILRTAGLHADTKHEACVQDLTTAARTSSVVHFSGHSSVDHLDPRRSALILTDADVTVQSMSGWKRTDPGAFLAAFSSCSSGVPSTLVLGDEAISVNAAALKAGFAFSVGSLWQVNDLAGMAFMVRFFQEVAVLEALGAEELSSRLRTVQLWMRSVTVQELERFLHEHGVRWAPPATAPLDARPLQSARYWAAFYLSSRTM</sequence>
<gene>
    <name evidence="3" type="ORF">BOX37_23660</name>
</gene>
<evidence type="ECO:0000313" key="3">
    <source>
        <dbReference type="EMBL" id="APE36430.1"/>
    </source>
</evidence>
<dbReference type="RefSeq" id="WP_071929610.1">
    <property type="nucleotide sequence ID" value="NZ_CP018082.1"/>
</dbReference>
<evidence type="ECO:0000313" key="4">
    <source>
        <dbReference type="Proteomes" id="UP000183810"/>
    </source>
</evidence>
<dbReference type="KEGG" id="nsl:BOX37_23660"/>
<dbReference type="AlphaFoldDB" id="A0A1J0VWM5"/>
<proteinExistence type="predicted"/>
<evidence type="ECO:0000259" key="2">
    <source>
        <dbReference type="Pfam" id="PF12770"/>
    </source>
</evidence>